<dbReference type="PANTHER" id="PTHR12661:SF5">
    <property type="entry name" value="SUPPRESSOR OF SWI4 1 HOMOLOG"/>
    <property type="match status" value="1"/>
</dbReference>
<reference evidence="3" key="1">
    <citation type="submission" date="2018-07" db="EMBL/GenBank/DDBJ databases">
        <authorList>
            <person name="Quirk P.G."/>
            <person name="Krulwich T.A."/>
        </authorList>
    </citation>
    <scope>NUCLEOTIDE SEQUENCE</scope>
    <source>
        <strain evidence="3">Anand</strain>
    </source>
</reference>
<dbReference type="GO" id="GO:0006364">
    <property type="term" value="P:rRNA processing"/>
    <property type="evidence" value="ECO:0007669"/>
    <property type="project" value="InterPro"/>
</dbReference>
<dbReference type="PROSITE" id="PS50833">
    <property type="entry name" value="BRIX"/>
    <property type="match status" value="1"/>
</dbReference>
<dbReference type="GO" id="GO:0030687">
    <property type="term" value="C:preribosome, large subunit precursor"/>
    <property type="evidence" value="ECO:0007669"/>
    <property type="project" value="TreeGrafter"/>
</dbReference>
<feature type="domain" description="Brix" evidence="2">
    <location>
        <begin position="22"/>
        <end position="238"/>
    </location>
</feature>
<evidence type="ECO:0000313" key="3">
    <source>
        <dbReference type="EMBL" id="SVP91048.1"/>
    </source>
</evidence>
<protein>
    <submittedName>
        <fullName evidence="3">(SSF, Peter Pan) family member protein, putative</fullName>
    </submittedName>
</protein>
<feature type="compositionally biased region" description="Basic and acidic residues" evidence="1">
    <location>
        <begin position="364"/>
        <end position="389"/>
    </location>
</feature>
<evidence type="ECO:0000259" key="2">
    <source>
        <dbReference type="PROSITE" id="PS50833"/>
    </source>
</evidence>
<dbReference type="PANTHER" id="PTHR12661">
    <property type="entry name" value="PETER PAN-RELATED"/>
    <property type="match status" value="1"/>
</dbReference>
<feature type="compositionally biased region" description="Basic residues" evidence="1">
    <location>
        <begin position="1"/>
        <end position="10"/>
    </location>
</feature>
<sequence>MGKSRKKKSKPSPDHTIDTESPRILVIRRGSVNHEMKQLAQNLRLILSPNCAVRLKEGSRQRLRDFTSVTDVLGLTHLIVLSQGSEISYLKIANLPSGPSFTFQINKISLISDIFKHCTNPQSFDSSNYSPLLVLNGFSRGTSKGSDENGSKDESSRFDKAMTRVTETLNKMIAPVDLSTTKIQNCKRVILFHKQNDGTIVLRHYSINLVDCNTPDQVKDLLTRKTMKNLIHETSDFEHINNYLSSDLTSKKNSSFDSDTDEFVELDNILSQNIIAKNKYGVDLERSETSDSSNKIGISWRMMFSRDQVRYIALKMFLVKYHRFVKKTQEELEENKKLEPEIVKKRKLESERVMKIYEKYVKKAKGATDKEGSENQDPEKEDSVNEQKRSKEKKRKK</sequence>
<dbReference type="VEuPathDB" id="PiroplasmaDB:TA13180"/>
<dbReference type="GO" id="GO:0019843">
    <property type="term" value="F:rRNA binding"/>
    <property type="evidence" value="ECO:0007669"/>
    <property type="project" value="InterPro"/>
</dbReference>
<dbReference type="EMBL" id="UIVS01000002">
    <property type="protein sequence ID" value="SVP91657.1"/>
    <property type="molecule type" value="Genomic_DNA"/>
</dbReference>
<feature type="compositionally biased region" description="Basic and acidic residues" evidence="1">
    <location>
        <begin position="11"/>
        <end position="20"/>
    </location>
</feature>
<feature type="region of interest" description="Disordered" evidence="1">
    <location>
        <begin position="1"/>
        <end position="20"/>
    </location>
</feature>
<dbReference type="InterPro" id="IPR045112">
    <property type="entry name" value="PPAN-like"/>
</dbReference>
<name>A0A3B0N9Y8_THEAN</name>
<dbReference type="EMBL" id="UIVT01000002">
    <property type="protein sequence ID" value="SVP91048.1"/>
    <property type="molecule type" value="Genomic_DNA"/>
</dbReference>
<dbReference type="InterPro" id="IPR007109">
    <property type="entry name" value="Brix"/>
</dbReference>
<dbReference type="Pfam" id="PF04427">
    <property type="entry name" value="Brix"/>
    <property type="match status" value="1"/>
</dbReference>
<evidence type="ECO:0000256" key="1">
    <source>
        <dbReference type="SAM" id="MobiDB-lite"/>
    </source>
</evidence>
<feature type="region of interest" description="Disordered" evidence="1">
    <location>
        <begin position="364"/>
        <end position="397"/>
    </location>
</feature>
<evidence type="ECO:0000313" key="4">
    <source>
        <dbReference type="EMBL" id="SVP91657.1"/>
    </source>
</evidence>
<proteinExistence type="predicted"/>
<gene>
    <name evidence="3" type="ORF">TAT_000172800</name>
    <name evidence="4" type="ORF">TAV_000173000</name>
</gene>
<dbReference type="AlphaFoldDB" id="A0A3B0N9Y8"/>
<organism evidence="3">
    <name type="scientific">Theileria annulata</name>
    <dbReference type="NCBI Taxonomy" id="5874"/>
    <lineage>
        <taxon>Eukaryota</taxon>
        <taxon>Sar</taxon>
        <taxon>Alveolata</taxon>
        <taxon>Apicomplexa</taxon>
        <taxon>Aconoidasida</taxon>
        <taxon>Piroplasmida</taxon>
        <taxon>Theileriidae</taxon>
        <taxon>Theileria</taxon>
    </lineage>
</organism>
<accession>A0A3B0N9Y8</accession>
<dbReference type="GO" id="GO:0000027">
    <property type="term" value="P:ribosomal large subunit assembly"/>
    <property type="evidence" value="ECO:0007669"/>
    <property type="project" value="TreeGrafter"/>
</dbReference>
<dbReference type="SMART" id="SM00879">
    <property type="entry name" value="Brix"/>
    <property type="match status" value="1"/>
</dbReference>